<gene>
    <name evidence="1" type="ORF">NDU88_005667</name>
</gene>
<comment type="caution">
    <text evidence="1">The sequence shown here is derived from an EMBL/GenBank/DDBJ whole genome shotgun (WGS) entry which is preliminary data.</text>
</comment>
<sequence length="108" mass="11768">MALSVLFFVENPSGKTTGKSTRQLFFSEGISQPRLKASPAITLCPSPTVAYVDTRSDTAMEHILQEIAAVGRHLEAVDSKITDLSTDSKSIRADIAGFHDKSWIWTTA</sequence>
<dbReference type="EMBL" id="JANPWB010000001">
    <property type="protein sequence ID" value="KAJ1218081.1"/>
    <property type="molecule type" value="Genomic_DNA"/>
</dbReference>
<reference evidence="1" key="1">
    <citation type="journal article" date="2022" name="bioRxiv">
        <title>Sequencing and chromosome-scale assembly of the giantPleurodeles waltlgenome.</title>
        <authorList>
            <person name="Brown T."/>
            <person name="Elewa A."/>
            <person name="Iarovenko S."/>
            <person name="Subramanian E."/>
            <person name="Araus A.J."/>
            <person name="Petzold A."/>
            <person name="Susuki M."/>
            <person name="Suzuki K.-i.T."/>
            <person name="Hayashi T."/>
            <person name="Toyoda A."/>
            <person name="Oliveira C."/>
            <person name="Osipova E."/>
            <person name="Leigh N.D."/>
            <person name="Simon A."/>
            <person name="Yun M.H."/>
        </authorList>
    </citation>
    <scope>NUCLEOTIDE SEQUENCE</scope>
    <source>
        <strain evidence="1">20211129_DDA</strain>
        <tissue evidence="1">Liver</tissue>
    </source>
</reference>
<name>A0AAV7WYW4_PLEWA</name>
<accession>A0AAV7WYW4</accession>
<keyword evidence="2" id="KW-1185">Reference proteome</keyword>
<evidence type="ECO:0008006" key="3">
    <source>
        <dbReference type="Google" id="ProtNLM"/>
    </source>
</evidence>
<proteinExistence type="predicted"/>
<dbReference type="AlphaFoldDB" id="A0AAV7WYW4"/>
<evidence type="ECO:0000313" key="2">
    <source>
        <dbReference type="Proteomes" id="UP001066276"/>
    </source>
</evidence>
<protein>
    <recommendedName>
        <fullName evidence="3">V-SNARE coiled-coil homology domain-containing protein</fullName>
    </recommendedName>
</protein>
<dbReference type="Proteomes" id="UP001066276">
    <property type="component" value="Chromosome 1_1"/>
</dbReference>
<organism evidence="1 2">
    <name type="scientific">Pleurodeles waltl</name>
    <name type="common">Iberian ribbed newt</name>
    <dbReference type="NCBI Taxonomy" id="8319"/>
    <lineage>
        <taxon>Eukaryota</taxon>
        <taxon>Metazoa</taxon>
        <taxon>Chordata</taxon>
        <taxon>Craniata</taxon>
        <taxon>Vertebrata</taxon>
        <taxon>Euteleostomi</taxon>
        <taxon>Amphibia</taxon>
        <taxon>Batrachia</taxon>
        <taxon>Caudata</taxon>
        <taxon>Salamandroidea</taxon>
        <taxon>Salamandridae</taxon>
        <taxon>Pleurodelinae</taxon>
        <taxon>Pleurodeles</taxon>
    </lineage>
</organism>
<evidence type="ECO:0000313" key="1">
    <source>
        <dbReference type="EMBL" id="KAJ1218081.1"/>
    </source>
</evidence>